<dbReference type="Pfam" id="PF00510">
    <property type="entry name" value="COX3"/>
    <property type="match status" value="1"/>
</dbReference>
<feature type="transmembrane region" description="Helical" evidence="9">
    <location>
        <begin position="152"/>
        <end position="173"/>
    </location>
</feature>
<proteinExistence type="inferred from homology"/>
<accession>A0A1B4WR49</accession>
<dbReference type="InterPro" id="IPR000298">
    <property type="entry name" value="Cyt_c_oxidase-like_su3"/>
</dbReference>
<feature type="transmembrane region" description="Helical" evidence="9">
    <location>
        <begin position="80"/>
        <end position="99"/>
    </location>
</feature>
<dbReference type="GO" id="GO:0005739">
    <property type="term" value="C:mitochondrion"/>
    <property type="evidence" value="ECO:0007669"/>
    <property type="project" value="TreeGrafter"/>
</dbReference>
<sequence>MPRNAFYLVGPSPWPVFTSMGAFCMAVGFVSWFHKHGYVLLLIGVVVLILSLSQWWRDVMREGDLGFHTSYVVKGLRDGFILFLVSEIMFFFSLFWAFFHMSLAPDISMGCMWPPKGLETLDPMKVPLCGTTVLVGSGASLMYSHAAIRAGFNTHAVLGTFYTIVLGLFFTRLQGYEYYWASFTIADSAYGSLFYIMTGFHGLHVMFGTGFLLVSLVRLMRNRFTPRNHFGFMVCSWYWHFVDVVWIGLYLVVYCWGS</sequence>
<dbReference type="Gene3D" id="1.20.120.80">
    <property type="entry name" value="Cytochrome c oxidase, subunit III, four-helix bundle"/>
    <property type="match status" value="1"/>
</dbReference>
<dbReference type="Gene3D" id="1.10.287.70">
    <property type="match status" value="1"/>
</dbReference>
<keyword evidence="5" id="KW-1278">Translocase</keyword>
<dbReference type="GO" id="GO:0004129">
    <property type="term" value="F:cytochrome-c oxidase activity"/>
    <property type="evidence" value="ECO:0007669"/>
    <property type="project" value="InterPro"/>
</dbReference>
<organism evidence="11">
    <name type="scientific">Bathymodiolus japonicus</name>
    <dbReference type="NCBI Taxonomy" id="220391"/>
    <lineage>
        <taxon>Eukaryota</taxon>
        <taxon>Metazoa</taxon>
        <taxon>Spiralia</taxon>
        <taxon>Lophotrochozoa</taxon>
        <taxon>Mollusca</taxon>
        <taxon>Bivalvia</taxon>
        <taxon>Autobranchia</taxon>
        <taxon>Pteriomorphia</taxon>
        <taxon>Mytilida</taxon>
        <taxon>Mytiloidea</taxon>
        <taxon>Mytilidae</taxon>
        <taxon>Bathymodiolinae</taxon>
        <taxon>Bathymodiolus</taxon>
    </lineage>
</organism>
<evidence type="ECO:0000256" key="8">
    <source>
        <dbReference type="RuleBase" id="RU003375"/>
    </source>
</evidence>
<geneLocation type="mitochondrion" evidence="11"/>
<dbReference type="InterPro" id="IPR033945">
    <property type="entry name" value="Cyt_c_oxase_su3_dom"/>
</dbReference>
<protein>
    <recommendedName>
        <fullName evidence="3 8">Cytochrome c oxidase subunit 3</fullName>
    </recommendedName>
</protein>
<evidence type="ECO:0000259" key="10">
    <source>
        <dbReference type="PROSITE" id="PS50253"/>
    </source>
</evidence>
<feature type="transmembrane region" description="Helical" evidence="9">
    <location>
        <begin position="12"/>
        <end position="33"/>
    </location>
</feature>
<dbReference type="EMBL" id="AP014560">
    <property type="protein sequence ID" value="BAV25040.1"/>
    <property type="molecule type" value="Genomic_DNA"/>
</dbReference>
<evidence type="ECO:0000256" key="3">
    <source>
        <dbReference type="ARBA" id="ARBA00015944"/>
    </source>
</evidence>
<evidence type="ECO:0000256" key="5">
    <source>
        <dbReference type="ARBA" id="ARBA00022967"/>
    </source>
</evidence>
<dbReference type="InterPro" id="IPR035973">
    <property type="entry name" value="Cyt_c_oxidase_su3-like_sf"/>
</dbReference>
<evidence type="ECO:0000256" key="9">
    <source>
        <dbReference type="SAM" id="Phobius"/>
    </source>
</evidence>
<feature type="transmembrane region" description="Helical" evidence="9">
    <location>
        <begin position="38"/>
        <end position="56"/>
    </location>
</feature>
<dbReference type="InterPro" id="IPR024791">
    <property type="entry name" value="Cyt_c/ubiquinol_Oxase_su3"/>
</dbReference>
<keyword evidence="4 8" id="KW-0812">Transmembrane</keyword>
<feature type="transmembrane region" description="Helical" evidence="9">
    <location>
        <begin position="229"/>
        <end position="253"/>
    </location>
</feature>
<dbReference type="PANTHER" id="PTHR11403">
    <property type="entry name" value="CYTOCHROME C OXIDASE SUBUNIT III"/>
    <property type="match status" value="1"/>
</dbReference>
<evidence type="ECO:0000256" key="4">
    <source>
        <dbReference type="ARBA" id="ARBA00022692"/>
    </source>
</evidence>
<dbReference type="CDD" id="cd01665">
    <property type="entry name" value="Cyt_c_Oxidase_III"/>
    <property type="match status" value="1"/>
</dbReference>
<evidence type="ECO:0000256" key="1">
    <source>
        <dbReference type="ARBA" id="ARBA00004141"/>
    </source>
</evidence>
<gene>
    <name evidence="11" type="primary">COX3</name>
</gene>
<dbReference type="PANTHER" id="PTHR11403:SF7">
    <property type="entry name" value="CYTOCHROME C OXIDASE SUBUNIT 3"/>
    <property type="match status" value="1"/>
</dbReference>
<reference evidence="11" key="1">
    <citation type="journal article" date="2017" name="Mar. Genomics">
        <title>Updated mitochondrial phylogeny of Pteriomorph and Heterodont Bivalvia, including deep-sea chemosymbiotic Bathymodiolus mussels, vesicomyid clams and the thyasirid clam Conchocele cf. bisecta.</title>
        <authorList>
            <person name="Ozawa G."/>
            <person name="Shimamura S."/>
            <person name="Takaki Y."/>
            <person name="Yokobori S."/>
            <person name="Ohara Y."/>
            <person name="Takishita K."/>
            <person name="Maruyama T."/>
            <person name="Fujikura K."/>
            <person name="Yoshida T."/>
        </authorList>
    </citation>
    <scope>NUCLEOTIDE SEQUENCE</scope>
</reference>
<dbReference type="AlphaFoldDB" id="A0A1B4WR49"/>
<feature type="domain" description="Heme-copper oxidase subunit III family profile" evidence="10">
    <location>
        <begin position="2"/>
        <end position="258"/>
    </location>
</feature>
<dbReference type="GO" id="GO:0006123">
    <property type="term" value="P:mitochondrial electron transport, cytochrome c to oxygen"/>
    <property type="evidence" value="ECO:0007669"/>
    <property type="project" value="TreeGrafter"/>
</dbReference>
<comment type="subcellular location">
    <subcellularLocation>
        <location evidence="1">Membrane</location>
        <topology evidence="1">Multi-pass membrane protein</topology>
    </subcellularLocation>
</comment>
<evidence type="ECO:0000256" key="6">
    <source>
        <dbReference type="ARBA" id="ARBA00022989"/>
    </source>
</evidence>
<evidence type="ECO:0000313" key="11">
    <source>
        <dbReference type="EMBL" id="BAV25040.1"/>
    </source>
</evidence>
<name>A0A1B4WR49_9BIVA</name>
<evidence type="ECO:0000256" key="7">
    <source>
        <dbReference type="ARBA" id="ARBA00023136"/>
    </source>
</evidence>
<dbReference type="InterPro" id="IPR013833">
    <property type="entry name" value="Cyt_c_oxidase_su3_a-hlx"/>
</dbReference>
<keyword evidence="6 9" id="KW-1133">Transmembrane helix</keyword>
<dbReference type="SUPFAM" id="SSF81452">
    <property type="entry name" value="Cytochrome c oxidase subunit III-like"/>
    <property type="match status" value="1"/>
</dbReference>
<dbReference type="PROSITE" id="PS50253">
    <property type="entry name" value="COX3"/>
    <property type="match status" value="1"/>
</dbReference>
<comment type="similarity">
    <text evidence="2 8">Belongs to the cytochrome c oxidase subunit 3 family.</text>
</comment>
<evidence type="ECO:0000256" key="2">
    <source>
        <dbReference type="ARBA" id="ARBA00010581"/>
    </source>
</evidence>
<feature type="transmembrane region" description="Helical" evidence="9">
    <location>
        <begin position="193"/>
        <end position="217"/>
    </location>
</feature>
<comment type="function">
    <text evidence="8">Component of the cytochrome c oxidase, the last enzyme in the mitochondrial electron transport chain which drives oxidative phosphorylation. The respiratory chain contains 3 multisubunit complexes succinate dehydrogenase (complex II, CII), ubiquinol-cytochrome c oxidoreductase (cytochrome b-c1 complex, complex III, CIII) and cytochrome c oxidase (complex IV, CIV), that cooperate to transfer electrons derived from NADH and succinate to molecular oxygen, creating an electrochemical gradient over the inner membrane that drives transmembrane transport and the ATP synthase. Cytochrome c oxidase is the component of the respiratory chain that catalyzes the reduction of oxygen to water. Electrons originating from reduced cytochrome c in the intermembrane space (IMS) are transferred via the dinuclear copper A center (CU(A)) of subunit 2 and heme A of subunit 1 to the active site in subunit 1, a binuclear center (BNC) formed by heme A3 and copper B (CU(B)). The BNC reduces molecular oxygen to 2 water molecules using 4 electrons from cytochrome c in the IMS and 4 protons from the mitochondrial matrix.</text>
</comment>
<dbReference type="GO" id="GO:0016020">
    <property type="term" value="C:membrane"/>
    <property type="evidence" value="ECO:0007669"/>
    <property type="project" value="UniProtKB-SubCell"/>
</dbReference>
<keyword evidence="7 9" id="KW-0472">Membrane</keyword>
<keyword evidence="8 11" id="KW-0496">Mitochondrion</keyword>